<keyword evidence="3" id="KW-0505">Motor protein</keyword>
<evidence type="ECO:0000313" key="7">
    <source>
        <dbReference type="EMBL" id="KAH9325949.1"/>
    </source>
</evidence>
<dbReference type="GO" id="GO:0140662">
    <property type="term" value="F:ATP-dependent protein folding chaperone"/>
    <property type="evidence" value="ECO:0007669"/>
    <property type="project" value="InterPro"/>
</dbReference>
<comment type="similarity">
    <text evidence="4">Belongs to the TRAFAC class myosin-kinesin ATPase superfamily. Kinesin family.</text>
</comment>
<dbReference type="SUPFAM" id="SSF53067">
    <property type="entry name" value="Actin-like ATPase domain"/>
    <property type="match status" value="1"/>
</dbReference>
<dbReference type="GO" id="GO:0005524">
    <property type="term" value="F:ATP binding"/>
    <property type="evidence" value="ECO:0007669"/>
    <property type="project" value="UniProtKB-UniRule"/>
</dbReference>
<dbReference type="GO" id="GO:0004672">
    <property type="term" value="F:protein kinase activity"/>
    <property type="evidence" value="ECO:0007669"/>
    <property type="project" value="InterPro"/>
</dbReference>
<dbReference type="PROSITE" id="PS50067">
    <property type="entry name" value="KINESIN_MOTOR_2"/>
    <property type="match status" value="1"/>
</dbReference>
<dbReference type="Gene3D" id="3.90.640.10">
    <property type="entry name" value="Actin, Chain A, domain 4"/>
    <property type="match status" value="1"/>
</dbReference>
<dbReference type="SMART" id="SM00220">
    <property type="entry name" value="S_TKc"/>
    <property type="match status" value="1"/>
</dbReference>
<evidence type="ECO:0000256" key="3">
    <source>
        <dbReference type="ARBA" id="ARBA00023175"/>
    </source>
</evidence>
<dbReference type="Gene3D" id="3.40.850.10">
    <property type="entry name" value="Kinesin motor domain"/>
    <property type="match status" value="2"/>
</dbReference>
<dbReference type="PANTHER" id="PTHR47972:SF28">
    <property type="entry name" value="KINESIN-LIKE PROTEIN KLP-3"/>
    <property type="match status" value="1"/>
</dbReference>
<dbReference type="GO" id="GO:0015630">
    <property type="term" value="C:microtubule cytoskeleton"/>
    <property type="evidence" value="ECO:0007669"/>
    <property type="project" value="TreeGrafter"/>
</dbReference>
<dbReference type="InterPro" id="IPR043129">
    <property type="entry name" value="ATPase_NBD"/>
</dbReference>
<dbReference type="SUPFAM" id="SSF52540">
    <property type="entry name" value="P-loop containing nucleoside triphosphate hydrolases"/>
    <property type="match status" value="1"/>
</dbReference>
<dbReference type="GO" id="GO:0007018">
    <property type="term" value="P:microtubule-based movement"/>
    <property type="evidence" value="ECO:0007669"/>
    <property type="project" value="InterPro"/>
</dbReference>
<dbReference type="SUPFAM" id="SSF56112">
    <property type="entry name" value="Protein kinase-like (PK-like)"/>
    <property type="match status" value="1"/>
</dbReference>
<evidence type="ECO:0000256" key="1">
    <source>
        <dbReference type="ARBA" id="ARBA00022741"/>
    </source>
</evidence>
<reference evidence="7 8" key="1">
    <citation type="journal article" date="2021" name="Nat. Plants">
        <title>The Taxus genome provides insights into paclitaxel biosynthesis.</title>
        <authorList>
            <person name="Xiong X."/>
            <person name="Gou J."/>
            <person name="Liao Q."/>
            <person name="Li Y."/>
            <person name="Zhou Q."/>
            <person name="Bi G."/>
            <person name="Li C."/>
            <person name="Du R."/>
            <person name="Wang X."/>
            <person name="Sun T."/>
            <person name="Guo L."/>
            <person name="Liang H."/>
            <person name="Lu P."/>
            <person name="Wu Y."/>
            <person name="Zhang Z."/>
            <person name="Ro D.K."/>
            <person name="Shang Y."/>
            <person name="Huang S."/>
            <person name="Yan J."/>
        </authorList>
    </citation>
    <scope>NUCLEOTIDE SEQUENCE [LARGE SCALE GENOMIC DNA]</scope>
    <source>
        <strain evidence="7">Ta-2019</strain>
    </source>
</reference>
<dbReference type="Gene3D" id="1.10.510.10">
    <property type="entry name" value="Transferase(Phosphotransferase) domain 1"/>
    <property type="match status" value="1"/>
</dbReference>
<name>A0AA38GPC4_TAXCH</name>
<comment type="caution">
    <text evidence="4">Lacks conserved residue(s) required for the propagation of feature annotation.</text>
</comment>
<proteinExistence type="inferred from homology"/>
<organism evidence="7 8">
    <name type="scientific">Taxus chinensis</name>
    <name type="common">Chinese yew</name>
    <name type="synonym">Taxus wallichiana var. chinensis</name>
    <dbReference type="NCBI Taxonomy" id="29808"/>
    <lineage>
        <taxon>Eukaryota</taxon>
        <taxon>Viridiplantae</taxon>
        <taxon>Streptophyta</taxon>
        <taxon>Embryophyta</taxon>
        <taxon>Tracheophyta</taxon>
        <taxon>Spermatophyta</taxon>
        <taxon>Pinopsida</taxon>
        <taxon>Pinidae</taxon>
        <taxon>Conifers II</taxon>
        <taxon>Cupressales</taxon>
        <taxon>Taxaceae</taxon>
        <taxon>Taxus</taxon>
    </lineage>
</organism>
<protein>
    <recommendedName>
        <fullName evidence="6">Kinesin motor domain-containing protein</fullName>
    </recommendedName>
</protein>
<dbReference type="InterPro" id="IPR027417">
    <property type="entry name" value="P-loop_NTPase"/>
</dbReference>
<dbReference type="SMART" id="SM00129">
    <property type="entry name" value="KISc"/>
    <property type="match status" value="1"/>
</dbReference>
<dbReference type="PROSITE" id="PS00107">
    <property type="entry name" value="PROTEIN_KINASE_ATP"/>
    <property type="match status" value="1"/>
</dbReference>
<evidence type="ECO:0000259" key="6">
    <source>
        <dbReference type="PROSITE" id="PS50067"/>
    </source>
</evidence>
<dbReference type="InterPro" id="IPR001752">
    <property type="entry name" value="Kinesin_motor_dom"/>
</dbReference>
<dbReference type="GO" id="GO:0008017">
    <property type="term" value="F:microtubule binding"/>
    <property type="evidence" value="ECO:0007669"/>
    <property type="project" value="InterPro"/>
</dbReference>
<dbReference type="Pfam" id="PF00012">
    <property type="entry name" value="HSP70"/>
    <property type="match status" value="1"/>
</dbReference>
<dbReference type="Pfam" id="PF00225">
    <property type="entry name" value="Kinesin"/>
    <property type="match status" value="2"/>
</dbReference>
<dbReference type="Gene3D" id="3.30.200.20">
    <property type="entry name" value="Phosphorylase Kinase, domain 1"/>
    <property type="match status" value="1"/>
</dbReference>
<evidence type="ECO:0000256" key="2">
    <source>
        <dbReference type="ARBA" id="ARBA00022840"/>
    </source>
</evidence>
<dbReference type="EMBL" id="JAHRHJ020000002">
    <property type="protein sequence ID" value="KAH9325949.1"/>
    <property type="molecule type" value="Genomic_DNA"/>
</dbReference>
<keyword evidence="1 5" id="KW-0547">Nucleotide-binding</keyword>
<feature type="non-terminal residue" evidence="7">
    <location>
        <position position="383"/>
    </location>
</feature>
<feature type="non-terminal residue" evidence="7">
    <location>
        <position position="1"/>
    </location>
</feature>
<gene>
    <name evidence="7" type="ORF">KI387_006127</name>
</gene>
<dbReference type="InterPro" id="IPR027640">
    <property type="entry name" value="Kinesin-like_fam"/>
</dbReference>
<dbReference type="Gene3D" id="3.30.420.40">
    <property type="match status" value="2"/>
</dbReference>
<dbReference type="Proteomes" id="UP000824469">
    <property type="component" value="Unassembled WGS sequence"/>
</dbReference>
<comment type="caution">
    <text evidence="7">The sequence shown here is derived from an EMBL/GenBank/DDBJ whole genome shotgun (WGS) entry which is preliminary data.</text>
</comment>
<dbReference type="InterPro" id="IPR011009">
    <property type="entry name" value="Kinase-like_dom_sf"/>
</dbReference>
<dbReference type="InterPro" id="IPR013126">
    <property type="entry name" value="Hsp_70_fam"/>
</dbReference>
<dbReference type="AlphaFoldDB" id="A0AA38GPC4"/>
<feature type="domain" description="Kinesin motor" evidence="6">
    <location>
        <begin position="306"/>
        <end position="383"/>
    </location>
</feature>
<evidence type="ECO:0000313" key="8">
    <source>
        <dbReference type="Proteomes" id="UP000824469"/>
    </source>
</evidence>
<dbReference type="InterPro" id="IPR017441">
    <property type="entry name" value="Protein_kinase_ATP_BS"/>
</dbReference>
<accession>A0AA38GPC4</accession>
<sequence>LRKSSSADHINPPTPAIRVITHKEAHVFTYRELQFATNNFTPANVIGNGGFGSVYRSVLLDGRIVAIKQLDRGGYCADQDHRLLVYEYMSNGNLQEHLYSDGHLTTKSDVYSFGIVLLELLTGRVPVDMKRPPGQGVLVSWIICSATQKHFKTFACQNECTLCFSKKCLNLMSSHGIPCLRALLEAELTANKIHVVELVGSGSRVPSIMKILTELFGKELRETMNASECVARGCALQCAILSPTFKVRDFKAGPRVITEENWGVNYRALNDLFQISEQRKNVFTYDVAVQMIEIYNEQVRDLRVSHGKDLTSGMILRGCLHLVDLAGSERVDESEATGDRLKEAQHINKSLSALGDVIAALAQKNSHVPYRNNKLTQLLQDSL</sequence>
<evidence type="ECO:0000256" key="5">
    <source>
        <dbReference type="PROSITE-ProRule" id="PRU10141"/>
    </source>
</evidence>
<dbReference type="InterPro" id="IPR000719">
    <property type="entry name" value="Prot_kinase_dom"/>
</dbReference>
<evidence type="ECO:0000256" key="4">
    <source>
        <dbReference type="PROSITE-ProRule" id="PRU00283"/>
    </source>
</evidence>
<dbReference type="PANTHER" id="PTHR47972">
    <property type="entry name" value="KINESIN-LIKE PROTEIN KLP-3"/>
    <property type="match status" value="1"/>
</dbReference>
<feature type="binding site" evidence="5">
    <location>
        <position position="68"/>
    </location>
    <ligand>
        <name>ATP</name>
        <dbReference type="ChEBI" id="CHEBI:30616"/>
    </ligand>
</feature>
<keyword evidence="2 5" id="KW-0067">ATP-binding</keyword>
<dbReference type="PRINTS" id="PR00380">
    <property type="entry name" value="KINESINHEAVY"/>
</dbReference>
<keyword evidence="8" id="KW-1185">Reference proteome</keyword>
<dbReference type="InterPro" id="IPR036961">
    <property type="entry name" value="Kinesin_motor_dom_sf"/>
</dbReference>
<dbReference type="GO" id="GO:0003777">
    <property type="term" value="F:microtubule motor activity"/>
    <property type="evidence" value="ECO:0007669"/>
    <property type="project" value="InterPro"/>
</dbReference>